<evidence type="ECO:0000313" key="4">
    <source>
        <dbReference type="RefSeq" id="XP_008776529.2"/>
    </source>
</evidence>
<dbReference type="InterPro" id="IPR003877">
    <property type="entry name" value="SPRY_dom"/>
</dbReference>
<proteinExistence type="predicted"/>
<dbReference type="Gene3D" id="2.60.120.920">
    <property type="match status" value="1"/>
</dbReference>
<keyword evidence="3" id="KW-1185">Reference proteome</keyword>
<feature type="domain" description="SPRY" evidence="2">
    <location>
        <begin position="291"/>
        <end position="384"/>
    </location>
</feature>
<dbReference type="AlphaFoldDB" id="A0A8B7BGZ1"/>
<dbReference type="Proteomes" id="UP000228380">
    <property type="component" value="Unplaced"/>
</dbReference>
<keyword evidence="1" id="KW-0472">Membrane</keyword>
<evidence type="ECO:0000313" key="3">
    <source>
        <dbReference type="Proteomes" id="UP000228380"/>
    </source>
</evidence>
<dbReference type="RefSeq" id="XP_008776529.2">
    <property type="nucleotide sequence ID" value="XM_008778307.4"/>
</dbReference>
<keyword evidence="1" id="KW-0812">Transmembrane</keyword>
<evidence type="ECO:0000259" key="2">
    <source>
        <dbReference type="Pfam" id="PF00622"/>
    </source>
</evidence>
<dbReference type="InterPro" id="IPR013320">
    <property type="entry name" value="ConA-like_dom_sf"/>
</dbReference>
<dbReference type="PANTHER" id="PTHR44991">
    <property type="entry name" value="IMMUNOGLOBULIN SUPERFAMILY MEMBER 5"/>
    <property type="match status" value="1"/>
</dbReference>
<sequence length="469" mass="51349">MRPWIKILAPALAAATILLLVAILVFWCRRRRRRRLVSKTTPQFLETGTKSKNESLQAALAKLHLSYKSRSSSKSGLRFQHLHHHHNDHHPVVAGQQPPFKWDDHPRLITEAVENGWSRFAFTSRPSLPSARPTPSPLWGLCAICDGGTPVETDWEVPLGSSEFMQTVRLNPSGDDDPAVWRSVRMALPLPGPPLGGSSFPQEAYFEITLLYLQPHQQQQGQQESDRVKLIEENSIEGQSDALIHAMGKAARGNSRIQEPGAVIKEELRGRDDSGPLVSLGLTIGRPPPTRSSPGTYSGSIGFHSNGSVCLDGMELVLESEKTGWTEVNRVIGCGFDPGKKKVFFTADSQLIHVIYCHSEAYRSPLYPVLAASVDVMVLVNLGQSKFKYAPANAHRTPNPCFIRSASADGGAAVVSYEDSRELFSMGRIDSDWLDAAKQSKSGKNGDDGGSVATDVDAESDLFEIALHS</sequence>
<dbReference type="PANTHER" id="PTHR44991:SF1">
    <property type="entry name" value="IMMUNOGLOBULIN SUPERFAMILY MEMBER 5"/>
    <property type="match status" value="1"/>
</dbReference>
<feature type="transmembrane region" description="Helical" evidence="1">
    <location>
        <begin position="6"/>
        <end position="28"/>
    </location>
</feature>
<dbReference type="CDD" id="cd12885">
    <property type="entry name" value="SPRY_RanBP_like"/>
    <property type="match status" value="1"/>
</dbReference>
<gene>
    <name evidence="4" type="primary">LOC103696623</name>
</gene>
<accession>A0A8B7BGZ1</accession>
<dbReference type="Pfam" id="PF00622">
    <property type="entry name" value="SPRY"/>
    <property type="match status" value="1"/>
</dbReference>
<name>A0A8B7BGZ1_PHODC</name>
<evidence type="ECO:0000256" key="1">
    <source>
        <dbReference type="SAM" id="Phobius"/>
    </source>
</evidence>
<keyword evidence="1" id="KW-1133">Transmembrane helix</keyword>
<dbReference type="InterPro" id="IPR043136">
    <property type="entry name" value="B30.2/SPRY_sf"/>
</dbReference>
<organism evidence="3 4">
    <name type="scientific">Phoenix dactylifera</name>
    <name type="common">Date palm</name>
    <dbReference type="NCBI Taxonomy" id="42345"/>
    <lineage>
        <taxon>Eukaryota</taxon>
        <taxon>Viridiplantae</taxon>
        <taxon>Streptophyta</taxon>
        <taxon>Embryophyta</taxon>
        <taxon>Tracheophyta</taxon>
        <taxon>Spermatophyta</taxon>
        <taxon>Magnoliopsida</taxon>
        <taxon>Liliopsida</taxon>
        <taxon>Arecaceae</taxon>
        <taxon>Coryphoideae</taxon>
        <taxon>Phoeniceae</taxon>
        <taxon>Phoenix</taxon>
    </lineage>
</organism>
<protein>
    <submittedName>
        <fullName evidence="4">Uncharacterized protein LOC103696623</fullName>
    </submittedName>
</protein>
<dbReference type="InterPro" id="IPR044736">
    <property type="entry name" value="Gid1/RanBPM/SPLA_SPRY"/>
</dbReference>
<dbReference type="KEGG" id="pda:103696623"/>
<dbReference type="OrthoDB" id="258495at2759"/>
<dbReference type="GeneID" id="103696623"/>
<reference evidence="4" key="1">
    <citation type="submission" date="2025-08" db="UniProtKB">
        <authorList>
            <consortium name="RefSeq"/>
        </authorList>
    </citation>
    <scope>IDENTIFICATION</scope>
    <source>
        <tissue evidence="4">Young leaves</tissue>
    </source>
</reference>
<dbReference type="SUPFAM" id="SSF49899">
    <property type="entry name" value="Concanavalin A-like lectins/glucanases"/>
    <property type="match status" value="1"/>
</dbReference>